<dbReference type="STRING" id="381665.SAMN05216554_2199"/>
<dbReference type="RefSeq" id="WP_245741507.1">
    <property type="nucleotide sequence ID" value="NZ_FNPZ01000002.1"/>
</dbReference>
<feature type="transmembrane region" description="Helical" evidence="7">
    <location>
        <begin position="343"/>
        <end position="372"/>
    </location>
</feature>
<evidence type="ECO:0000313" key="10">
    <source>
        <dbReference type="EMBL" id="SDZ06345.1"/>
    </source>
</evidence>
<dbReference type="AlphaFoldDB" id="A0A1H3PZT9"/>
<evidence type="ECO:0000259" key="9">
    <source>
        <dbReference type="Pfam" id="PF12704"/>
    </source>
</evidence>
<evidence type="ECO:0000256" key="4">
    <source>
        <dbReference type="ARBA" id="ARBA00022989"/>
    </source>
</evidence>
<keyword evidence="11" id="KW-1185">Reference proteome</keyword>
<keyword evidence="2" id="KW-1003">Cell membrane</keyword>
<dbReference type="PANTHER" id="PTHR30572">
    <property type="entry name" value="MEMBRANE COMPONENT OF TRANSPORTER-RELATED"/>
    <property type="match status" value="1"/>
</dbReference>
<comment type="subcellular location">
    <subcellularLocation>
        <location evidence="1">Cell membrane</location>
        <topology evidence="1">Multi-pass membrane protein</topology>
    </subcellularLocation>
</comment>
<feature type="domain" description="MacB-like periplasmic core" evidence="9">
    <location>
        <begin position="44"/>
        <end position="260"/>
    </location>
</feature>
<evidence type="ECO:0000313" key="11">
    <source>
        <dbReference type="Proteomes" id="UP000198891"/>
    </source>
</evidence>
<sequence length="421" mass="42567">MSDRKWRPRPAIALPSRRRGAHYTVRDLLTESLNGVSAKPSRLVISVVGTLVGIGALVMTIGLGQTAAGQVATRFDSVAATHLEVQPATASGADGKDHPTASIPADALDRVTRLAGVEAAAALAKVSFEARITAVPVNDPSSTAAVPPPIVAVSGDLLAAVGGAVSGRMFDRGHEERVDRVAVLGAGAAQALGIENAASSPSIFIDEHAFTVVGILESSEIEPGLVDSVIVPLATAQRDLRAGPADTLALRIAVGAASTVSHQAPIALAPNAPDGFTAAAPPTGAELHGDVQGDLDLVFFMIGLITLVAGGLGIANVTMLSISERRSEIGLRRALGATRRQIAAQFMTESLVVGTLGGLIGAAVGVLTVVIVSLAQGWTPVLDLGLVLGSTVSGGLVGLAAGCFPAVRAARVEPADALRDS</sequence>
<evidence type="ECO:0000256" key="7">
    <source>
        <dbReference type="SAM" id="Phobius"/>
    </source>
</evidence>
<gene>
    <name evidence="10" type="ORF">SAMN05216554_2199</name>
</gene>
<keyword evidence="4 7" id="KW-1133">Transmembrane helix</keyword>
<evidence type="ECO:0000259" key="8">
    <source>
        <dbReference type="Pfam" id="PF02687"/>
    </source>
</evidence>
<dbReference type="EMBL" id="FNPZ01000002">
    <property type="protein sequence ID" value="SDZ06345.1"/>
    <property type="molecule type" value="Genomic_DNA"/>
</dbReference>
<dbReference type="InterPro" id="IPR003838">
    <property type="entry name" value="ABC3_permease_C"/>
</dbReference>
<accession>A0A1H3PZT9</accession>
<name>A0A1H3PZT9_9MICO</name>
<dbReference type="Pfam" id="PF12704">
    <property type="entry name" value="MacB_PCD"/>
    <property type="match status" value="1"/>
</dbReference>
<dbReference type="Proteomes" id="UP000198891">
    <property type="component" value="Unassembled WGS sequence"/>
</dbReference>
<feature type="transmembrane region" description="Helical" evidence="7">
    <location>
        <begin position="43"/>
        <end position="64"/>
    </location>
</feature>
<evidence type="ECO:0000256" key="3">
    <source>
        <dbReference type="ARBA" id="ARBA00022692"/>
    </source>
</evidence>
<dbReference type="Pfam" id="PF02687">
    <property type="entry name" value="FtsX"/>
    <property type="match status" value="1"/>
</dbReference>
<feature type="transmembrane region" description="Helical" evidence="7">
    <location>
        <begin position="384"/>
        <end position="407"/>
    </location>
</feature>
<evidence type="ECO:0000256" key="6">
    <source>
        <dbReference type="ARBA" id="ARBA00038076"/>
    </source>
</evidence>
<feature type="transmembrane region" description="Helical" evidence="7">
    <location>
        <begin position="297"/>
        <end position="322"/>
    </location>
</feature>
<evidence type="ECO:0000256" key="1">
    <source>
        <dbReference type="ARBA" id="ARBA00004651"/>
    </source>
</evidence>
<evidence type="ECO:0000256" key="2">
    <source>
        <dbReference type="ARBA" id="ARBA00022475"/>
    </source>
</evidence>
<dbReference type="InterPro" id="IPR050250">
    <property type="entry name" value="Macrolide_Exporter_MacB"/>
</dbReference>
<feature type="domain" description="ABC3 transporter permease C-terminal" evidence="8">
    <location>
        <begin position="301"/>
        <end position="414"/>
    </location>
</feature>
<organism evidence="10 11">
    <name type="scientific">Herbiconiux ginsengi</name>
    <dbReference type="NCBI Taxonomy" id="381665"/>
    <lineage>
        <taxon>Bacteria</taxon>
        <taxon>Bacillati</taxon>
        <taxon>Actinomycetota</taxon>
        <taxon>Actinomycetes</taxon>
        <taxon>Micrococcales</taxon>
        <taxon>Microbacteriaceae</taxon>
        <taxon>Herbiconiux</taxon>
    </lineage>
</organism>
<keyword evidence="5 7" id="KW-0472">Membrane</keyword>
<protein>
    <submittedName>
        <fullName evidence="10">Putative ABC transport system permease protein</fullName>
    </submittedName>
</protein>
<evidence type="ECO:0000256" key="5">
    <source>
        <dbReference type="ARBA" id="ARBA00023136"/>
    </source>
</evidence>
<dbReference type="GO" id="GO:0022857">
    <property type="term" value="F:transmembrane transporter activity"/>
    <property type="evidence" value="ECO:0007669"/>
    <property type="project" value="TreeGrafter"/>
</dbReference>
<dbReference type="PANTHER" id="PTHR30572:SF4">
    <property type="entry name" value="ABC TRANSPORTER PERMEASE YTRF"/>
    <property type="match status" value="1"/>
</dbReference>
<dbReference type="GO" id="GO:0005886">
    <property type="term" value="C:plasma membrane"/>
    <property type="evidence" value="ECO:0007669"/>
    <property type="project" value="UniProtKB-SubCell"/>
</dbReference>
<keyword evidence="3 7" id="KW-0812">Transmembrane</keyword>
<proteinExistence type="inferred from homology"/>
<dbReference type="InterPro" id="IPR025857">
    <property type="entry name" value="MacB_PCD"/>
</dbReference>
<comment type="similarity">
    <text evidence="6">Belongs to the ABC-4 integral membrane protein family.</text>
</comment>
<reference evidence="10 11" key="1">
    <citation type="submission" date="2016-10" db="EMBL/GenBank/DDBJ databases">
        <authorList>
            <person name="de Groot N.N."/>
        </authorList>
    </citation>
    <scope>NUCLEOTIDE SEQUENCE [LARGE SCALE GENOMIC DNA]</scope>
    <source>
        <strain evidence="10 11">CGMCC 4.3491</strain>
    </source>
</reference>